<evidence type="ECO:0000256" key="2">
    <source>
        <dbReference type="ARBA" id="ARBA00022676"/>
    </source>
</evidence>
<organism evidence="7 8">
    <name type="scientific">Quillaja saponaria</name>
    <name type="common">Soap bark tree</name>
    <dbReference type="NCBI Taxonomy" id="32244"/>
    <lineage>
        <taxon>Eukaryota</taxon>
        <taxon>Viridiplantae</taxon>
        <taxon>Streptophyta</taxon>
        <taxon>Embryophyta</taxon>
        <taxon>Tracheophyta</taxon>
        <taxon>Spermatophyta</taxon>
        <taxon>Magnoliopsida</taxon>
        <taxon>eudicotyledons</taxon>
        <taxon>Gunneridae</taxon>
        <taxon>Pentapetalae</taxon>
        <taxon>rosids</taxon>
        <taxon>fabids</taxon>
        <taxon>Fabales</taxon>
        <taxon>Quillajaceae</taxon>
        <taxon>Quillaja</taxon>
    </lineage>
</organism>
<comment type="similarity">
    <text evidence="1 4">Belongs to the UDP-glycosyltransferase family.</text>
</comment>
<evidence type="ECO:0000259" key="6">
    <source>
        <dbReference type="Pfam" id="PF26168"/>
    </source>
</evidence>
<dbReference type="CDD" id="cd03784">
    <property type="entry name" value="GT1_Gtf-like"/>
    <property type="match status" value="1"/>
</dbReference>
<evidence type="ECO:0000313" key="8">
    <source>
        <dbReference type="Proteomes" id="UP001163823"/>
    </source>
</evidence>
<evidence type="ECO:0000256" key="4">
    <source>
        <dbReference type="RuleBase" id="RU003718"/>
    </source>
</evidence>
<protein>
    <recommendedName>
        <fullName evidence="5">Glycosyltransferase</fullName>
        <ecNumber evidence="5">2.4.1.-</ecNumber>
    </recommendedName>
</protein>
<dbReference type="PANTHER" id="PTHR48044">
    <property type="entry name" value="GLYCOSYLTRANSFERASE"/>
    <property type="match status" value="1"/>
</dbReference>
<dbReference type="PANTHER" id="PTHR48044:SF7">
    <property type="entry name" value="GLYCOSYLTRANSFERASE"/>
    <property type="match status" value="1"/>
</dbReference>
<dbReference type="InterPro" id="IPR002213">
    <property type="entry name" value="UDP_glucos_trans"/>
</dbReference>
<comment type="caution">
    <text evidence="7">The sequence shown here is derived from an EMBL/GenBank/DDBJ whole genome shotgun (WGS) entry which is preliminary data.</text>
</comment>
<dbReference type="EC" id="2.4.1.-" evidence="5"/>
<proteinExistence type="inferred from homology"/>
<dbReference type="GO" id="GO:0009690">
    <property type="term" value="P:cytokinin metabolic process"/>
    <property type="evidence" value="ECO:0007669"/>
    <property type="project" value="UniProtKB-ARBA"/>
</dbReference>
<keyword evidence="2 4" id="KW-0328">Glycosyltransferase</keyword>
<dbReference type="FunFam" id="3.40.50.2000:FF:000238">
    <property type="entry name" value="Glycosyltransferase"/>
    <property type="match status" value="1"/>
</dbReference>
<dbReference type="EMBL" id="JARAOO010000004">
    <property type="protein sequence ID" value="KAJ7972195.1"/>
    <property type="molecule type" value="Genomic_DNA"/>
</dbReference>
<dbReference type="FunFam" id="3.40.50.2000:FF:000060">
    <property type="entry name" value="Glycosyltransferase"/>
    <property type="match status" value="1"/>
</dbReference>
<dbReference type="KEGG" id="qsa:O6P43_010122"/>
<dbReference type="AlphaFoldDB" id="A0AAD7PZR2"/>
<feature type="domain" description="Glycosyltransferase N-terminal" evidence="6">
    <location>
        <begin position="21"/>
        <end position="249"/>
    </location>
</feature>
<evidence type="ECO:0000256" key="5">
    <source>
        <dbReference type="RuleBase" id="RU362057"/>
    </source>
</evidence>
<dbReference type="SUPFAM" id="SSF53756">
    <property type="entry name" value="UDP-Glycosyltransferase/glycogen phosphorylase"/>
    <property type="match status" value="1"/>
</dbReference>
<reference evidence="7" key="1">
    <citation type="journal article" date="2023" name="Science">
        <title>Elucidation of the pathway for biosynthesis of saponin adjuvants from the soapbark tree.</title>
        <authorList>
            <person name="Reed J."/>
            <person name="Orme A."/>
            <person name="El-Demerdash A."/>
            <person name="Owen C."/>
            <person name="Martin L.B.B."/>
            <person name="Misra R.C."/>
            <person name="Kikuchi S."/>
            <person name="Rejzek M."/>
            <person name="Martin A.C."/>
            <person name="Harkess A."/>
            <person name="Leebens-Mack J."/>
            <person name="Louveau T."/>
            <person name="Stephenson M.J."/>
            <person name="Osbourn A."/>
        </authorList>
    </citation>
    <scope>NUCLEOTIDE SEQUENCE</scope>
    <source>
        <strain evidence="7">S10</strain>
    </source>
</reference>
<dbReference type="InterPro" id="IPR035595">
    <property type="entry name" value="UDP_glycos_trans_CS"/>
</dbReference>
<keyword evidence="8" id="KW-1185">Reference proteome</keyword>
<dbReference type="InterPro" id="IPR058980">
    <property type="entry name" value="Glyco_transf_N"/>
</dbReference>
<sequence>MANCHKHHHENYDHNHQKQAPVIVIMVPLPAQSHLNQLLQFSCLICSNIPVHYVGSTFHNYQVKHRAQCLNPHDIAKIQFHDLAIPTFPSPENPDDTIKLPAYIQQPFEAALHLKKTVAPLLLRLSSEAKRLIIIHDSLVASVVQDAASIPNAETYAFQTMSTFTLFITLCESLGKPFQIESGIPSKLPSLVGCFSFEIMNFMAYQYEFTKNKSGNIYNTCRLIEGTYIDLLTEHVNGDKKQWAIGPLNTMTISKAIYPNSQHKCLEWLNKQPPNSVLYISFGTLTSMSDQQIKELAIGLEHRKLRFLWVLREADKVDGFGEEHRTTGLPEGFEERMKGIGMVLRDWAPQLEILGHSSTGGFMSHCGWSSCIESISMGVPLVAWPMHWDQPWNAVLVTELLHVGLVINEWTSREKLVTSPIITNAVMRLMASTEGAKIRKRAEELGHAVRQSATDGVTSHMELEAFIAYISR</sequence>
<dbReference type="Pfam" id="PF00201">
    <property type="entry name" value="UDPGT"/>
    <property type="match status" value="1"/>
</dbReference>
<evidence type="ECO:0000313" key="7">
    <source>
        <dbReference type="EMBL" id="KAJ7972195.1"/>
    </source>
</evidence>
<name>A0AAD7PZR2_QUISA</name>
<dbReference type="Proteomes" id="UP001163823">
    <property type="component" value="Chromosome 4"/>
</dbReference>
<dbReference type="PROSITE" id="PS00375">
    <property type="entry name" value="UDPGT"/>
    <property type="match status" value="1"/>
</dbReference>
<dbReference type="Gene3D" id="3.40.50.2000">
    <property type="entry name" value="Glycogen Phosphorylase B"/>
    <property type="match status" value="2"/>
</dbReference>
<dbReference type="GO" id="GO:0050404">
    <property type="term" value="F:zeatin O-beta-D-xylosyltransferase activity"/>
    <property type="evidence" value="ECO:0007669"/>
    <property type="project" value="UniProtKB-ARBA"/>
</dbReference>
<gene>
    <name evidence="7" type="ORF">O6P43_010122</name>
</gene>
<evidence type="ECO:0000256" key="3">
    <source>
        <dbReference type="ARBA" id="ARBA00022679"/>
    </source>
</evidence>
<evidence type="ECO:0000256" key="1">
    <source>
        <dbReference type="ARBA" id="ARBA00009995"/>
    </source>
</evidence>
<keyword evidence="3 4" id="KW-0808">Transferase</keyword>
<accession>A0AAD7PZR2</accession>
<dbReference type="Pfam" id="PF26168">
    <property type="entry name" value="Glyco_transf_N"/>
    <property type="match status" value="1"/>
</dbReference>